<evidence type="ECO:0000313" key="17">
    <source>
        <dbReference type="EMBL" id="OQK16462.1"/>
    </source>
</evidence>
<evidence type="ECO:0000256" key="11">
    <source>
        <dbReference type="ARBA" id="ARBA00023136"/>
    </source>
</evidence>
<keyword evidence="10 15" id="KW-0798">TonB box</keyword>
<dbReference type="Pfam" id="PF07715">
    <property type="entry name" value="Plug"/>
    <property type="match status" value="1"/>
</dbReference>
<keyword evidence="11 14" id="KW-0472">Membrane</keyword>
<evidence type="ECO:0000256" key="13">
    <source>
        <dbReference type="ARBA" id="ARBA00023237"/>
    </source>
</evidence>
<dbReference type="RefSeq" id="WP_080521087.1">
    <property type="nucleotide sequence ID" value="NZ_LPUF01000001.1"/>
</dbReference>
<dbReference type="AlphaFoldDB" id="A0A1V8M4H6"/>
<evidence type="ECO:0000256" key="15">
    <source>
        <dbReference type="RuleBase" id="RU003357"/>
    </source>
</evidence>
<feature type="domain" description="Secretin/TonB short N-terminal" evidence="16">
    <location>
        <begin position="63"/>
        <end position="114"/>
    </location>
</feature>
<keyword evidence="3 14" id="KW-0813">Transport</keyword>
<comment type="subcellular location">
    <subcellularLocation>
        <location evidence="1 14">Cell outer membrane</location>
        <topology evidence="1 14">Multi-pass membrane protein</topology>
    </subcellularLocation>
</comment>
<evidence type="ECO:0000256" key="3">
    <source>
        <dbReference type="ARBA" id="ARBA00022448"/>
    </source>
</evidence>
<accession>A0A1V8M4H6</accession>
<dbReference type="Pfam" id="PF07660">
    <property type="entry name" value="STN"/>
    <property type="match status" value="1"/>
</dbReference>
<dbReference type="OrthoDB" id="127311at2"/>
<dbReference type="InterPro" id="IPR039426">
    <property type="entry name" value="TonB-dep_rcpt-like"/>
</dbReference>
<dbReference type="STRING" id="1420851.AU255_00710"/>
<keyword evidence="4 14" id="KW-1134">Transmembrane beta strand</keyword>
<proteinExistence type="inferred from homology"/>
<dbReference type="EMBL" id="LPUF01000001">
    <property type="protein sequence ID" value="OQK16462.1"/>
    <property type="molecule type" value="Genomic_DNA"/>
</dbReference>
<dbReference type="Pfam" id="PF00593">
    <property type="entry name" value="TonB_dep_Rec_b-barrel"/>
    <property type="match status" value="1"/>
</dbReference>
<keyword evidence="13 14" id="KW-0998">Cell outer membrane</keyword>
<dbReference type="InterPro" id="IPR036942">
    <property type="entry name" value="Beta-barrel_TonB_sf"/>
</dbReference>
<evidence type="ECO:0000256" key="6">
    <source>
        <dbReference type="ARBA" id="ARBA00022692"/>
    </source>
</evidence>
<comment type="similarity">
    <text evidence="2 14 15">Belongs to the TonB-dependent receptor family.</text>
</comment>
<dbReference type="PANTHER" id="PTHR32552">
    <property type="entry name" value="FERRICHROME IRON RECEPTOR-RELATED"/>
    <property type="match status" value="1"/>
</dbReference>
<dbReference type="GO" id="GO:0015344">
    <property type="term" value="F:siderophore uptake transmembrane transporter activity"/>
    <property type="evidence" value="ECO:0007669"/>
    <property type="project" value="TreeGrafter"/>
</dbReference>
<reference evidence="17 18" key="1">
    <citation type="submission" date="2015-12" db="EMBL/GenBank/DDBJ databases">
        <authorList>
            <person name="Shamseldin A."/>
            <person name="Moawad H."/>
            <person name="Abd El-Rahim W.M."/>
            <person name="Sadowsky M.J."/>
        </authorList>
    </citation>
    <scope>NUCLEOTIDE SEQUENCE [LARGE SCALE GENOMIC DNA]</scope>
    <source>
        <strain evidence="17 18">WF1</strain>
    </source>
</reference>
<evidence type="ECO:0000313" key="18">
    <source>
        <dbReference type="Proteomes" id="UP000191980"/>
    </source>
</evidence>
<dbReference type="PROSITE" id="PS52016">
    <property type="entry name" value="TONB_DEPENDENT_REC_3"/>
    <property type="match status" value="1"/>
</dbReference>
<dbReference type="Proteomes" id="UP000191980">
    <property type="component" value="Unassembled WGS sequence"/>
</dbReference>
<dbReference type="Gene3D" id="2.170.130.10">
    <property type="entry name" value="TonB-dependent receptor, plug domain"/>
    <property type="match status" value="1"/>
</dbReference>
<evidence type="ECO:0000256" key="5">
    <source>
        <dbReference type="ARBA" id="ARBA00022496"/>
    </source>
</evidence>
<keyword evidence="9" id="KW-0406">Ion transport</keyword>
<evidence type="ECO:0000256" key="14">
    <source>
        <dbReference type="PROSITE-ProRule" id="PRU01360"/>
    </source>
</evidence>
<dbReference type="SUPFAM" id="SSF56935">
    <property type="entry name" value="Porins"/>
    <property type="match status" value="1"/>
</dbReference>
<dbReference type="InterPro" id="IPR011662">
    <property type="entry name" value="Secretin/TonB_short_N"/>
</dbReference>
<keyword evidence="18" id="KW-1185">Reference proteome</keyword>
<dbReference type="GO" id="GO:0009279">
    <property type="term" value="C:cell outer membrane"/>
    <property type="evidence" value="ECO:0007669"/>
    <property type="project" value="UniProtKB-SubCell"/>
</dbReference>
<dbReference type="GO" id="GO:0015891">
    <property type="term" value="P:siderophore transport"/>
    <property type="evidence" value="ECO:0007669"/>
    <property type="project" value="InterPro"/>
</dbReference>
<keyword evidence="7" id="KW-0732">Signal</keyword>
<dbReference type="InterPro" id="IPR037066">
    <property type="entry name" value="Plug_dom_sf"/>
</dbReference>
<keyword evidence="12" id="KW-0675">Receptor</keyword>
<evidence type="ECO:0000256" key="4">
    <source>
        <dbReference type="ARBA" id="ARBA00022452"/>
    </source>
</evidence>
<dbReference type="GO" id="GO:0038023">
    <property type="term" value="F:signaling receptor activity"/>
    <property type="evidence" value="ECO:0007669"/>
    <property type="project" value="InterPro"/>
</dbReference>
<comment type="caution">
    <text evidence="17">The sequence shown here is derived from an EMBL/GenBank/DDBJ whole genome shotgun (WGS) entry which is preliminary data.</text>
</comment>
<protein>
    <recommendedName>
        <fullName evidence="16">Secretin/TonB short N-terminal domain-containing protein</fullName>
    </recommendedName>
</protein>
<dbReference type="NCBIfam" id="TIGR01783">
    <property type="entry name" value="TonB-siderophor"/>
    <property type="match status" value="1"/>
</dbReference>
<keyword evidence="5" id="KW-0410">Iron transport</keyword>
<dbReference type="FunFam" id="2.170.130.10:FF:000001">
    <property type="entry name" value="Catecholate siderophore TonB-dependent receptor"/>
    <property type="match status" value="1"/>
</dbReference>
<dbReference type="Gene3D" id="2.40.170.20">
    <property type="entry name" value="TonB-dependent receptor, beta-barrel domain"/>
    <property type="match status" value="1"/>
</dbReference>
<evidence type="ECO:0000256" key="1">
    <source>
        <dbReference type="ARBA" id="ARBA00004571"/>
    </source>
</evidence>
<dbReference type="InterPro" id="IPR010105">
    <property type="entry name" value="TonB_sidphr_rcpt"/>
</dbReference>
<dbReference type="SMART" id="SM00965">
    <property type="entry name" value="STN"/>
    <property type="match status" value="1"/>
</dbReference>
<gene>
    <name evidence="17" type="ORF">AU255_00710</name>
</gene>
<evidence type="ECO:0000256" key="7">
    <source>
        <dbReference type="ARBA" id="ARBA00022729"/>
    </source>
</evidence>
<dbReference type="InterPro" id="IPR012910">
    <property type="entry name" value="Plug_dom"/>
</dbReference>
<dbReference type="PANTHER" id="PTHR32552:SF68">
    <property type="entry name" value="FERRICHROME OUTER MEMBRANE TRANSPORTER_PHAGE RECEPTOR"/>
    <property type="match status" value="1"/>
</dbReference>
<evidence type="ECO:0000256" key="12">
    <source>
        <dbReference type="ARBA" id="ARBA00023170"/>
    </source>
</evidence>
<keyword evidence="6 14" id="KW-0812">Transmembrane</keyword>
<dbReference type="Gene3D" id="3.55.50.30">
    <property type="match status" value="1"/>
</dbReference>
<dbReference type="CDD" id="cd01347">
    <property type="entry name" value="ligand_gated_channel"/>
    <property type="match status" value="1"/>
</dbReference>
<sequence>MTFINTASKSVVDMIILPSIAVTLLSVNPVWANENQQQAKQEFSIPALPLNEAINSFIETTGWQVGFVTAQTKGVQSKAVQGEYTKEQALKKLLEGTDIQYQVVEENSITLQKRTAKGITTEMLLAQAPKENYPETVIDSAEYDGPVEQEDLMVSGRELSGYNILDSSTATKTDTPIFDTPLSIQVISRAVMDDQQVIRVEDAVKNISGVQKNFSFGNLRENFTIRGFSTDSQIYRNGVRLPRSSFETSHLQQIEVLKGASSALYGRIQPGGLINLVTKQPLDDARYSLQQQFGSYDLYRTTLDATGPLMEDLSYRVNFAYLNQGSFRDYVNQERIFFAPSVSWKLGERTRVNLALEYTNDDFVIDSGIVAEGNRPANVNRSEFMGGEGDFATHEGVLVDFNGTHEFNDNWSVKLAFIYEDRTFTESYLPVNDFGNDEYHRGLWQVENPRQTYTTSLNLNGKIETYGIKHNMLLGGDFYRHEEDSDGCVGPGQGGTCLPWPPGTDGFDPYNPRGNAAFNFDTSQFPSSADYNWHAPSMEEWYGIYFQDQITLFEKLHIMGGGRYDWIRQQNELRWEHLFFTTNESSSLDFGFFSPRVGVLYQPWEWLSVFGNFSESVGSNIGRSFDGSVLEPETGIQYEVGAKTELWGGRFSGSLTFYHLTKENIQALDTVNSSDTSFYRTVGKALSQGIELDFSGQITDEISVIGSYSFIDARITSDDQAPGNIGNRLANVPENSGSLWIKYDFPFETVKGLTIGTGTFVSSYREGDNENTFRLPGYVRWDAMVAYQFNAGLTRITTQLNVNNILDKTYYTASNTLDGSPRAGISVAEPMMVMGSIKIEY</sequence>
<organism evidence="17 18">
    <name type="scientific">Methyloprofundus sedimenti</name>
    <dbReference type="NCBI Taxonomy" id="1420851"/>
    <lineage>
        <taxon>Bacteria</taxon>
        <taxon>Pseudomonadati</taxon>
        <taxon>Pseudomonadota</taxon>
        <taxon>Gammaproteobacteria</taxon>
        <taxon>Methylococcales</taxon>
        <taxon>Methylococcaceae</taxon>
        <taxon>Methyloprofundus</taxon>
    </lineage>
</organism>
<keyword evidence="8" id="KW-0408">Iron</keyword>
<name>A0A1V8M4H6_9GAMM</name>
<evidence type="ECO:0000256" key="8">
    <source>
        <dbReference type="ARBA" id="ARBA00023004"/>
    </source>
</evidence>
<dbReference type="InterPro" id="IPR000531">
    <property type="entry name" value="Beta-barrel_TonB"/>
</dbReference>
<evidence type="ECO:0000256" key="10">
    <source>
        <dbReference type="ARBA" id="ARBA00023077"/>
    </source>
</evidence>
<evidence type="ECO:0000256" key="2">
    <source>
        <dbReference type="ARBA" id="ARBA00009810"/>
    </source>
</evidence>
<dbReference type="FunFam" id="2.40.170.20:FF:000005">
    <property type="entry name" value="TonB-dependent siderophore receptor"/>
    <property type="match status" value="1"/>
</dbReference>
<evidence type="ECO:0000256" key="9">
    <source>
        <dbReference type="ARBA" id="ARBA00023065"/>
    </source>
</evidence>
<evidence type="ECO:0000259" key="16">
    <source>
        <dbReference type="SMART" id="SM00965"/>
    </source>
</evidence>